<name>A0A918TP04_9BACT</name>
<evidence type="ECO:0000313" key="3">
    <source>
        <dbReference type="Proteomes" id="UP000644507"/>
    </source>
</evidence>
<organism evidence="2 3">
    <name type="scientific">Roseibacillus persicicus</name>
    <dbReference type="NCBI Taxonomy" id="454148"/>
    <lineage>
        <taxon>Bacteria</taxon>
        <taxon>Pseudomonadati</taxon>
        <taxon>Verrucomicrobiota</taxon>
        <taxon>Verrucomicrobiia</taxon>
        <taxon>Verrucomicrobiales</taxon>
        <taxon>Verrucomicrobiaceae</taxon>
        <taxon>Roseibacillus</taxon>
    </lineage>
</organism>
<accession>A0A918TP04</accession>
<comment type="caution">
    <text evidence="2">The sequence shown here is derived from an EMBL/GenBank/DDBJ whole genome shotgun (WGS) entry which is preliminary data.</text>
</comment>
<dbReference type="Proteomes" id="UP000644507">
    <property type="component" value="Unassembled WGS sequence"/>
</dbReference>
<evidence type="ECO:0000256" key="1">
    <source>
        <dbReference type="SAM" id="MobiDB-lite"/>
    </source>
</evidence>
<protein>
    <submittedName>
        <fullName evidence="2">Uncharacterized protein</fullName>
    </submittedName>
</protein>
<dbReference type="EMBL" id="BMXI01000007">
    <property type="protein sequence ID" value="GHC53374.1"/>
    <property type="molecule type" value="Genomic_DNA"/>
</dbReference>
<proteinExistence type="predicted"/>
<sequence length="66" mass="7469">MRLKHPNRSYPQPPPDKPQAGPRQTLSLFHNLPHTESEASINEGKLPLLSVIKRIKLTESTPQFVT</sequence>
<dbReference type="AlphaFoldDB" id="A0A918TP04"/>
<reference evidence="2" key="1">
    <citation type="journal article" date="2014" name="Int. J. Syst. Evol. Microbiol.">
        <title>Complete genome sequence of Corynebacterium casei LMG S-19264T (=DSM 44701T), isolated from a smear-ripened cheese.</title>
        <authorList>
            <consortium name="US DOE Joint Genome Institute (JGI-PGF)"/>
            <person name="Walter F."/>
            <person name="Albersmeier A."/>
            <person name="Kalinowski J."/>
            <person name="Ruckert C."/>
        </authorList>
    </citation>
    <scope>NUCLEOTIDE SEQUENCE</scope>
    <source>
        <strain evidence="2">KCTC 12988</strain>
    </source>
</reference>
<keyword evidence="3" id="KW-1185">Reference proteome</keyword>
<reference evidence="2" key="2">
    <citation type="submission" date="2020-09" db="EMBL/GenBank/DDBJ databases">
        <authorList>
            <person name="Sun Q."/>
            <person name="Kim S."/>
        </authorList>
    </citation>
    <scope>NUCLEOTIDE SEQUENCE</scope>
    <source>
        <strain evidence="2">KCTC 12988</strain>
    </source>
</reference>
<evidence type="ECO:0000313" key="2">
    <source>
        <dbReference type="EMBL" id="GHC53374.1"/>
    </source>
</evidence>
<gene>
    <name evidence="2" type="ORF">GCM10007100_19830</name>
</gene>
<feature type="region of interest" description="Disordered" evidence="1">
    <location>
        <begin position="1"/>
        <end position="25"/>
    </location>
</feature>